<organism evidence="2 3">
    <name type="scientific">Bacillus cereus</name>
    <dbReference type="NCBI Taxonomy" id="1396"/>
    <lineage>
        <taxon>Bacteria</taxon>
        <taxon>Bacillati</taxon>
        <taxon>Bacillota</taxon>
        <taxon>Bacilli</taxon>
        <taxon>Bacillales</taxon>
        <taxon>Bacillaceae</taxon>
        <taxon>Bacillus</taxon>
        <taxon>Bacillus cereus group</taxon>
    </lineage>
</organism>
<dbReference type="Proteomes" id="UP000219922">
    <property type="component" value="Unassembled WGS sequence"/>
</dbReference>
<dbReference type="Pfam" id="PF09414">
    <property type="entry name" value="RNA_ligase"/>
    <property type="match status" value="1"/>
</dbReference>
<protein>
    <recommendedName>
        <fullName evidence="1">RNA ligase domain-containing protein</fullName>
    </recommendedName>
</protein>
<feature type="domain" description="RNA ligase" evidence="1">
    <location>
        <begin position="54"/>
        <end position="226"/>
    </location>
</feature>
<reference evidence="2 3" key="1">
    <citation type="submission" date="2017-09" db="EMBL/GenBank/DDBJ databases">
        <title>Large-scale bioinformatics analysis of Bacillus genomes uncovers conserved roles of natural products in bacterial physiology.</title>
        <authorList>
            <consortium name="Agbiome Team Llc"/>
            <person name="Bleich R.M."/>
            <person name="Grubbs K.J."/>
            <person name="Santa Maria K.C."/>
            <person name="Allen S.E."/>
            <person name="Farag S."/>
            <person name="Shank E.A."/>
            <person name="Bowers A."/>
        </authorList>
    </citation>
    <scope>NUCLEOTIDE SEQUENCE [LARGE SCALE GENOMIC DNA]</scope>
    <source>
        <strain evidence="2 3">AFS092789</strain>
    </source>
</reference>
<sequence>MKNTFKTSKHKCFEFKGRMNMKKYMDIPRLGHQTTLDYLIQAASKGHIIRIAIKYDGANAQFEANDDNELVLYGRKTVLDERSNLRGFYQYVHSKVDPSRLPKGYKIFGEWLVSHTVSYPSDAYGHFYLFNIFDDNAKEYIKPDSEIYKQIRDYLVGELGMKEEEVLYEGPYLNLEKIEEILRTVTKEGIEYTGQKPETMEDVFHEGIVIKSYDYRDKHGNQLFVKCVGEKFKEVKKVKVKTKDKGPDTSIEAQIANFAATEARVEKILNKLIDEGVLVEELELEHMDIIAKNLPKRVFEDIMKEELDTIKVEFGEFDGKLIGKKININAMKFAREIVTKRIEDRFNKESIK</sequence>
<gene>
    <name evidence="2" type="ORF">CON36_35760</name>
</gene>
<comment type="caution">
    <text evidence="2">The sequence shown here is derived from an EMBL/GenBank/DDBJ whole genome shotgun (WGS) entry which is preliminary data.</text>
</comment>
<dbReference type="AlphaFoldDB" id="A0A9X6SS59"/>
<dbReference type="Gene3D" id="3.30.470.30">
    <property type="entry name" value="DNA ligase/mRNA capping enzyme"/>
    <property type="match status" value="1"/>
</dbReference>
<evidence type="ECO:0000313" key="2">
    <source>
        <dbReference type="EMBL" id="PDZ94072.1"/>
    </source>
</evidence>
<evidence type="ECO:0000313" key="3">
    <source>
        <dbReference type="Proteomes" id="UP000219922"/>
    </source>
</evidence>
<accession>A0A9X6SS59</accession>
<dbReference type="SUPFAM" id="SSF56091">
    <property type="entry name" value="DNA ligase/mRNA capping enzyme, catalytic domain"/>
    <property type="match status" value="1"/>
</dbReference>
<dbReference type="EMBL" id="NVMX01000269">
    <property type="protein sequence ID" value="PDZ94072.1"/>
    <property type="molecule type" value="Genomic_DNA"/>
</dbReference>
<name>A0A9X6SS59_BACCE</name>
<dbReference type="InterPro" id="IPR021122">
    <property type="entry name" value="RNA_ligase_dom_REL/Rnl2"/>
</dbReference>
<evidence type="ECO:0000259" key="1">
    <source>
        <dbReference type="Pfam" id="PF09414"/>
    </source>
</evidence>
<proteinExistence type="predicted"/>